<evidence type="ECO:0000313" key="2">
    <source>
        <dbReference type="EMBL" id="KKN38833.1"/>
    </source>
</evidence>
<gene>
    <name evidence="2" type="ORF">LCGC14_0749490</name>
</gene>
<accession>A0A0F9TBE8</accession>
<dbReference type="Pfam" id="PF23552">
    <property type="entry name" value="ParB_C"/>
    <property type="match status" value="1"/>
</dbReference>
<feature type="domain" description="ParB C-terminal dimerisation" evidence="1">
    <location>
        <begin position="127"/>
        <end position="177"/>
    </location>
</feature>
<dbReference type="EMBL" id="LAZR01001800">
    <property type="protein sequence ID" value="KKN38833.1"/>
    <property type="molecule type" value="Genomic_DNA"/>
</dbReference>
<protein>
    <recommendedName>
        <fullName evidence="1">ParB C-terminal dimerisation domain-containing protein</fullName>
    </recommendedName>
</protein>
<dbReference type="InterPro" id="IPR057240">
    <property type="entry name" value="ParB_dimer_C"/>
</dbReference>
<name>A0A0F9TBE8_9ZZZZ</name>
<comment type="caution">
    <text evidence="2">The sequence shown here is derived from an EMBL/GenBank/DDBJ whole genome shotgun (WGS) entry which is preliminary data.</text>
</comment>
<reference evidence="2" key="1">
    <citation type="journal article" date="2015" name="Nature">
        <title>Complex archaea that bridge the gap between prokaryotes and eukaryotes.</title>
        <authorList>
            <person name="Spang A."/>
            <person name="Saw J.H."/>
            <person name="Jorgensen S.L."/>
            <person name="Zaremba-Niedzwiedzka K."/>
            <person name="Martijn J."/>
            <person name="Lind A.E."/>
            <person name="van Eijk R."/>
            <person name="Schleper C."/>
            <person name="Guy L."/>
            <person name="Ettema T.J."/>
        </authorList>
    </citation>
    <scope>NUCLEOTIDE SEQUENCE</scope>
</reference>
<dbReference type="AlphaFoldDB" id="A0A0F9TBE8"/>
<evidence type="ECO:0000259" key="1">
    <source>
        <dbReference type="Pfam" id="PF23552"/>
    </source>
</evidence>
<proteinExistence type="predicted"/>
<organism evidence="2">
    <name type="scientific">marine sediment metagenome</name>
    <dbReference type="NCBI Taxonomy" id="412755"/>
    <lineage>
        <taxon>unclassified sequences</taxon>
        <taxon>metagenomes</taxon>
        <taxon>ecological metagenomes</taxon>
    </lineage>
</organism>
<sequence>MAHLPLLTDAEEAIDYYKSQPHSPSDAITAHVIRILVQDGYKNRDIREALGIEKVYTVTHFIRVSQALTDGEMDLWFNNSDRITLGHLRAIAKLDFPTREKLLRKLLVARSPVHEFESIARGDTQEKDVDIARFASTMSEVTGRPTDIRFNKKWKNGTITLNFYDLDDLDDLCRKLGFNPSEYF</sequence>